<evidence type="ECO:0000313" key="6">
    <source>
        <dbReference type="Proteomes" id="UP001189429"/>
    </source>
</evidence>
<gene>
    <name evidence="5" type="ORF">PCOR1329_LOCUS27311</name>
</gene>
<comment type="caution">
    <text evidence="5">The sequence shown here is derived from an EMBL/GenBank/DDBJ whole genome shotgun (WGS) entry which is preliminary data.</text>
</comment>
<reference evidence="5" key="1">
    <citation type="submission" date="2023-10" db="EMBL/GenBank/DDBJ databases">
        <authorList>
            <person name="Chen Y."/>
            <person name="Shah S."/>
            <person name="Dougan E. K."/>
            <person name="Thang M."/>
            <person name="Chan C."/>
        </authorList>
    </citation>
    <scope>NUCLEOTIDE SEQUENCE [LARGE SCALE GENOMIC DNA]</scope>
</reference>
<feature type="domain" description="ABC transporter" evidence="4">
    <location>
        <begin position="285"/>
        <end position="520"/>
    </location>
</feature>
<evidence type="ECO:0000259" key="4">
    <source>
        <dbReference type="PROSITE" id="PS50893"/>
    </source>
</evidence>
<dbReference type="Pfam" id="PF00005">
    <property type="entry name" value="ABC_tran"/>
    <property type="match status" value="2"/>
</dbReference>
<dbReference type="PROSITE" id="PS50893">
    <property type="entry name" value="ABC_TRANSPORTER_2"/>
    <property type="match status" value="1"/>
</dbReference>
<dbReference type="InterPro" id="IPR003439">
    <property type="entry name" value="ABC_transporter-like_ATP-bd"/>
</dbReference>
<dbReference type="PANTHER" id="PTHR19211">
    <property type="entry name" value="ATP-BINDING TRANSPORT PROTEIN-RELATED"/>
    <property type="match status" value="1"/>
</dbReference>
<name>A0ABN9SDE4_9DINO</name>
<dbReference type="SMART" id="SM00382">
    <property type="entry name" value="AAA"/>
    <property type="match status" value="1"/>
</dbReference>
<keyword evidence="2" id="KW-0547">Nucleotide-binding</keyword>
<evidence type="ECO:0000256" key="2">
    <source>
        <dbReference type="ARBA" id="ARBA00022741"/>
    </source>
</evidence>
<dbReference type="Proteomes" id="UP001189429">
    <property type="component" value="Unassembled WGS sequence"/>
</dbReference>
<evidence type="ECO:0000313" key="5">
    <source>
        <dbReference type="EMBL" id="CAK0827905.1"/>
    </source>
</evidence>
<dbReference type="PANTHER" id="PTHR19211:SF95">
    <property type="entry name" value="ABC TRANSPORTER F FAMILY MEMBER 2"/>
    <property type="match status" value="1"/>
</dbReference>
<evidence type="ECO:0000256" key="3">
    <source>
        <dbReference type="ARBA" id="ARBA00022840"/>
    </source>
</evidence>
<proteinExistence type="predicted"/>
<keyword evidence="3" id="KW-0067">ATP-binding</keyword>
<sequence length="520" mass="57017">MRQKREAIEKQIQEVEEVLSADADGDCAAKAAERLGFLYAAMDSLDESGLEEVAEKSLRELGFIQRGVHETPCGELSGGWLYRLKLASALLSRPELLIIDEPSFLDQQATDWLIRFLGEQSAKESNAIILVVTHKEQLLDALAKHILYISEGMGGRSLKQFNGSYESFLHTQAQETEVKDRTSKATAAEEATAARTEKLLSQHAKKADGGYAKRVNVSGARAARTSAMCAEQKLQKAIKNRAAQMDRVRERLEKRCEGSGLLKTQGMAALTLAGQAAGETDAVILSVSDVSFDYNGKMPATLNNICCSLCSRDRVALVGENGAGKSTLLKLIVGDLKPRQGEVRYPHPLRIVYFPQNAAMELVLNPELADLTITGFIQQVASGKVRPVGRQHQQECGCENTSEMSALAARAHLGFFGLTKTLASRRVALLSTGERTRLYLAALMVGFQKDKPPNLLILDEISDNLDVDTVDGLVDALDSFDGAVLAVSHDRTEFLDRFATQQWQLQQGKLKISREKIIIK</sequence>
<dbReference type="InterPro" id="IPR003593">
    <property type="entry name" value="AAA+_ATPase"/>
</dbReference>
<protein>
    <recommendedName>
        <fullName evidence="4">ABC transporter domain-containing protein</fullName>
    </recommendedName>
</protein>
<dbReference type="InterPro" id="IPR027417">
    <property type="entry name" value="P-loop_NTPase"/>
</dbReference>
<dbReference type="CDD" id="cd03221">
    <property type="entry name" value="ABCF_EF-3"/>
    <property type="match status" value="1"/>
</dbReference>
<keyword evidence="1" id="KW-0677">Repeat</keyword>
<organism evidence="5 6">
    <name type="scientific">Prorocentrum cordatum</name>
    <dbReference type="NCBI Taxonomy" id="2364126"/>
    <lineage>
        <taxon>Eukaryota</taxon>
        <taxon>Sar</taxon>
        <taxon>Alveolata</taxon>
        <taxon>Dinophyceae</taxon>
        <taxon>Prorocentrales</taxon>
        <taxon>Prorocentraceae</taxon>
        <taxon>Prorocentrum</taxon>
    </lineage>
</organism>
<keyword evidence="6" id="KW-1185">Reference proteome</keyword>
<dbReference type="SUPFAM" id="SSF52540">
    <property type="entry name" value="P-loop containing nucleoside triphosphate hydrolases"/>
    <property type="match status" value="2"/>
</dbReference>
<accession>A0ABN9SDE4</accession>
<dbReference type="Gene3D" id="3.40.50.300">
    <property type="entry name" value="P-loop containing nucleotide triphosphate hydrolases"/>
    <property type="match status" value="2"/>
</dbReference>
<dbReference type="EMBL" id="CAUYUJ010009881">
    <property type="protein sequence ID" value="CAK0827905.1"/>
    <property type="molecule type" value="Genomic_DNA"/>
</dbReference>
<dbReference type="InterPro" id="IPR050611">
    <property type="entry name" value="ABCF"/>
</dbReference>
<evidence type="ECO:0000256" key="1">
    <source>
        <dbReference type="ARBA" id="ARBA00022737"/>
    </source>
</evidence>